<keyword evidence="9" id="KW-1133">Transmembrane helix</keyword>
<comment type="function">
    <text evidence="16">Catalyzes the exchange of ADP and ATP across the membrane.</text>
</comment>
<keyword evidence="4 15" id="KW-0813">Transport</keyword>
<comment type="caution">
    <text evidence="18">The sequence shown here is derived from an EMBL/GenBank/DDBJ whole genome shotgun (WGS) entry which is preliminary data.</text>
</comment>
<evidence type="ECO:0000256" key="12">
    <source>
        <dbReference type="ARBA" id="ARBA00024143"/>
    </source>
</evidence>
<evidence type="ECO:0000256" key="10">
    <source>
        <dbReference type="ARBA" id="ARBA00023128"/>
    </source>
</evidence>
<dbReference type="InterPro" id="IPR023395">
    <property type="entry name" value="MCP_dom_sf"/>
</dbReference>
<gene>
    <name evidence="18" type="ORF">RND81_06G106500</name>
</gene>
<feature type="repeat" description="Solcar" evidence="14">
    <location>
        <begin position="237"/>
        <end position="310"/>
    </location>
</feature>
<evidence type="ECO:0000256" key="3">
    <source>
        <dbReference type="ARBA" id="ARBA00011245"/>
    </source>
</evidence>
<feature type="repeat" description="Solcar" evidence="14">
    <location>
        <begin position="74"/>
        <end position="161"/>
    </location>
</feature>
<dbReference type="InterPro" id="IPR002113">
    <property type="entry name" value="ADT_euk_type"/>
</dbReference>
<dbReference type="Gene3D" id="1.50.40.10">
    <property type="entry name" value="Mitochondrial carrier domain"/>
    <property type="match status" value="1"/>
</dbReference>
<comment type="function">
    <text evidence="13">ADP:ATP antiporter that mediates import of ADP into the mitochondrial matrix for ATP synthesis, and export of ATP out to fuel the cell. Cycles between the cytoplasmic-open state (c-state) and the matrix-open state (m-state): operates by the alternating access mechanism with a single substrate-binding site intermittently exposed to either the cytosolic (c-state) or matrix (m-state) side of the inner mitochondrial membrane.</text>
</comment>
<evidence type="ECO:0000256" key="15">
    <source>
        <dbReference type="RuleBase" id="RU000488"/>
    </source>
</evidence>
<dbReference type="PRINTS" id="PR00926">
    <property type="entry name" value="MITOCARRIER"/>
</dbReference>
<feature type="region of interest" description="Disordered" evidence="17">
    <location>
        <begin position="37"/>
        <end position="62"/>
    </location>
</feature>
<evidence type="ECO:0000256" key="9">
    <source>
        <dbReference type="ARBA" id="ARBA00022989"/>
    </source>
</evidence>
<dbReference type="InterPro" id="IPR002067">
    <property type="entry name" value="MCP"/>
</dbReference>
<evidence type="ECO:0000256" key="2">
    <source>
        <dbReference type="ARBA" id="ARBA00006375"/>
    </source>
</evidence>
<evidence type="ECO:0000256" key="16">
    <source>
        <dbReference type="RuleBase" id="RU368008"/>
    </source>
</evidence>
<keyword evidence="10" id="KW-0496">Mitochondrion</keyword>
<dbReference type="Pfam" id="PF00153">
    <property type="entry name" value="Mito_carr"/>
    <property type="match status" value="2"/>
</dbReference>
<dbReference type="GO" id="GO:0005743">
    <property type="term" value="C:mitochondrial inner membrane"/>
    <property type="evidence" value="ECO:0007669"/>
    <property type="project" value="UniProtKB-SubCell"/>
</dbReference>
<name>A0AAW1KC36_SAPOF</name>
<dbReference type="GO" id="GO:1990544">
    <property type="term" value="P:mitochondrial ATP transmembrane transport"/>
    <property type="evidence" value="ECO:0007669"/>
    <property type="project" value="InterPro"/>
</dbReference>
<evidence type="ECO:0000256" key="14">
    <source>
        <dbReference type="PROSITE-ProRule" id="PRU00282"/>
    </source>
</evidence>
<evidence type="ECO:0000256" key="11">
    <source>
        <dbReference type="ARBA" id="ARBA00023136"/>
    </source>
</evidence>
<dbReference type="PANTHER" id="PTHR45635:SF14">
    <property type="entry name" value="ADP_ATP TRANSLOCASE"/>
    <property type="match status" value="1"/>
</dbReference>
<comment type="subunit">
    <text evidence="3 16">Monomer.</text>
</comment>
<comment type="subcellular location">
    <subcellularLocation>
        <location evidence="16">Membrane</location>
        <topology evidence="16">Multi-pass membrane protein</topology>
    </subcellularLocation>
    <subcellularLocation>
        <location evidence="1">Mitochondrion inner membrane</location>
        <topology evidence="1">Multi-pass membrane protein</topology>
    </subcellularLocation>
</comment>
<evidence type="ECO:0000256" key="5">
    <source>
        <dbReference type="ARBA" id="ARBA00022449"/>
    </source>
</evidence>
<feature type="compositionally biased region" description="Polar residues" evidence="17">
    <location>
        <begin position="39"/>
        <end position="62"/>
    </location>
</feature>
<evidence type="ECO:0000256" key="13">
    <source>
        <dbReference type="ARBA" id="ARBA00045250"/>
    </source>
</evidence>
<dbReference type="GO" id="GO:0140021">
    <property type="term" value="P:mitochondrial ADP transmembrane transport"/>
    <property type="evidence" value="ECO:0007669"/>
    <property type="project" value="InterPro"/>
</dbReference>
<accession>A0AAW1KC36</accession>
<keyword evidence="19" id="KW-1185">Reference proteome</keyword>
<dbReference type="PANTHER" id="PTHR45635">
    <property type="entry name" value="ADP,ATP CARRIER PROTEIN 1-RELATED-RELATED"/>
    <property type="match status" value="1"/>
</dbReference>
<keyword evidence="11 14" id="KW-0472">Membrane</keyword>
<dbReference type="GO" id="GO:0005471">
    <property type="term" value="F:ATP:ADP antiporter activity"/>
    <property type="evidence" value="ECO:0007669"/>
    <property type="project" value="UniProtKB-UniRule"/>
</dbReference>
<evidence type="ECO:0000256" key="7">
    <source>
        <dbReference type="ARBA" id="ARBA00022737"/>
    </source>
</evidence>
<sequence>MGDRKPQQVFVSQSLSGSSYTVNRNTLIHNLITMPLHQGTENPTRLPNKSINQSSTSVKSSTNDAIKKAGEKTNKYLVNIVAGTAVAPLERVYTLIQCQNDLVKTGRISSPYKGMKDCFLRTIRHEGFFSLWRAASILLSNVFAYPFQYAQVRLINDVKPVTRIQFSLDSTAKTMTSNAAHRQFSSALDVVSKTLMSDGFPGLYRGYTITCIRLFSYLQASNFAFRSRNITLERRLFRPGWSFIPGSVPDVRSNVALYPIGTVSSRMMMTSGEVNKYKGPIDALFQIVRKEGVCSLYKGLTPYCIRSISI</sequence>
<evidence type="ECO:0000256" key="4">
    <source>
        <dbReference type="ARBA" id="ARBA00022448"/>
    </source>
</evidence>
<evidence type="ECO:0000313" key="18">
    <source>
        <dbReference type="EMBL" id="KAK9714603.1"/>
    </source>
</evidence>
<comment type="similarity">
    <text evidence="2 15">Belongs to the mitochondrial carrier (TC 2.A.29) family.</text>
</comment>
<evidence type="ECO:0000256" key="1">
    <source>
        <dbReference type="ARBA" id="ARBA00004448"/>
    </source>
</evidence>
<protein>
    <recommendedName>
        <fullName evidence="16">ADP/ATP translocase</fullName>
    </recommendedName>
    <alternativeName>
        <fullName evidence="16">ADP,ATP carrier protein</fullName>
    </alternativeName>
</protein>
<dbReference type="InterPro" id="IPR018108">
    <property type="entry name" value="MCP_transmembrane"/>
</dbReference>
<keyword evidence="8" id="KW-0999">Mitochondrion inner membrane</keyword>
<dbReference type="Proteomes" id="UP001443914">
    <property type="component" value="Unassembled WGS sequence"/>
</dbReference>
<keyword evidence="7" id="KW-0677">Repeat</keyword>
<keyword evidence="6 14" id="KW-0812">Transmembrane</keyword>
<dbReference type="SUPFAM" id="SSF103506">
    <property type="entry name" value="Mitochondrial carrier"/>
    <property type="match status" value="1"/>
</dbReference>
<dbReference type="EMBL" id="JBDFQZ010000006">
    <property type="protein sequence ID" value="KAK9714603.1"/>
    <property type="molecule type" value="Genomic_DNA"/>
</dbReference>
<organism evidence="18 19">
    <name type="scientific">Saponaria officinalis</name>
    <name type="common">Common soapwort</name>
    <name type="synonym">Lychnis saponaria</name>
    <dbReference type="NCBI Taxonomy" id="3572"/>
    <lineage>
        <taxon>Eukaryota</taxon>
        <taxon>Viridiplantae</taxon>
        <taxon>Streptophyta</taxon>
        <taxon>Embryophyta</taxon>
        <taxon>Tracheophyta</taxon>
        <taxon>Spermatophyta</taxon>
        <taxon>Magnoliopsida</taxon>
        <taxon>eudicotyledons</taxon>
        <taxon>Gunneridae</taxon>
        <taxon>Pentapetalae</taxon>
        <taxon>Caryophyllales</taxon>
        <taxon>Caryophyllaceae</taxon>
        <taxon>Caryophylleae</taxon>
        <taxon>Saponaria</taxon>
    </lineage>
</organism>
<evidence type="ECO:0000313" key="19">
    <source>
        <dbReference type="Proteomes" id="UP001443914"/>
    </source>
</evidence>
<evidence type="ECO:0000256" key="6">
    <source>
        <dbReference type="ARBA" id="ARBA00022692"/>
    </source>
</evidence>
<keyword evidence="5" id="KW-0050">Antiport</keyword>
<dbReference type="PROSITE" id="PS50920">
    <property type="entry name" value="SOLCAR"/>
    <property type="match status" value="2"/>
</dbReference>
<evidence type="ECO:0000256" key="8">
    <source>
        <dbReference type="ARBA" id="ARBA00022792"/>
    </source>
</evidence>
<proteinExistence type="inferred from homology"/>
<dbReference type="AlphaFoldDB" id="A0AAW1KC36"/>
<comment type="catalytic activity">
    <reaction evidence="12">
        <text>ADP(in) + ATP(out) = ADP(out) + ATP(in)</text>
        <dbReference type="Rhea" id="RHEA:34999"/>
        <dbReference type="ChEBI" id="CHEBI:30616"/>
        <dbReference type="ChEBI" id="CHEBI:456216"/>
    </reaction>
    <physiologicalReaction direction="left-to-right" evidence="12">
        <dbReference type="Rhea" id="RHEA:35000"/>
    </physiologicalReaction>
</comment>
<evidence type="ECO:0000256" key="17">
    <source>
        <dbReference type="SAM" id="MobiDB-lite"/>
    </source>
</evidence>
<reference evidence="18" key="1">
    <citation type="submission" date="2024-03" db="EMBL/GenBank/DDBJ databases">
        <title>WGS assembly of Saponaria officinalis var. Norfolk2.</title>
        <authorList>
            <person name="Jenkins J."/>
            <person name="Shu S."/>
            <person name="Grimwood J."/>
            <person name="Barry K."/>
            <person name="Goodstein D."/>
            <person name="Schmutz J."/>
            <person name="Leebens-Mack J."/>
            <person name="Osbourn A."/>
        </authorList>
    </citation>
    <scope>NUCLEOTIDE SEQUENCE [LARGE SCALE GENOMIC DNA]</scope>
    <source>
        <strain evidence="18">JIC</strain>
    </source>
</reference>